<comment type="pathway">
    <text evidence="1 6">Amino-acid biosynthesis; L-isoleucine biosynthesis; L-isoleucine from 2-oxobutanoate: step 1/4.</text>
</comment>
<evidence type="ECO:0000313" key="8">
    <source>
        <dbReference type="EMBL" id="CAI8008890.1"/>
    </source>
</evidence>
<dbReference type="PROSITE" id="PS51671">
    <property type="entry name" value="ACT"/>
    <property type="match status" value="1"/>
</dbReference>
<dbReference type="FunFam" id="3.30.70.1150:FF:000001">
    <property type="entry name" value="Acetolactate synthase small subunit"/>
    <property type="match status" value="1"/>
</dbReference>
<evidence type="ECO:0000256" key="3">
    <source>
        <dbReference type="ARBA" id="ARBA00006341"/>
    </source>
</evidence>
<comment type="function">
    <text evidence="6">Catalyzes the conversion of 2 pyruvate molecules into acetolactate in the first common step of the biosynthetic pathway of the branched-amino acids such as leucine, isoleucine, and valine.</text>
</comment>
<dbReference type="Pfam" id="PF10369">
    <property type="entry name" value="ALS_ss_C"/>
    <property type="match status" value="1"/>
</dbReference>
<dbReference type="CDD" id="cd04878">
    <property type="entry name" value="ACT_AHAS"/>
    <property type="match status" value="1"/>
</dbReference>
<dbReference type="GO" id="GO:0009099">
    <property type="term" value="P:L-valine biosynthetic process"/>
    <property type="evidence" value="ECO:0007669"/>
    <property type="project" value="UniProtKB-UniRule"/>
</dbReference>
<keyword evidence="5 6" id="KW-0100">Branched-chain amino acid biosynthesis</keyword>
<dbReference type="InterPro" id="IPR027271">
    <property type="entry name" value="Acetolactate_synth/TF_NikR_C"/>
</dbReference>
<dbReference type="PANTHER" id="PTHR30239">
    <property type="entry name" value="ACETOLACTATE SYNTHASE SMALL SUBUNIT"/>
    <property type="match status" value="1"/>
</dbReference>
<dbReference type="GO" id="GO:0009097">
    <property type="term" value="P:isoleucine biosynthetic process"/>
    <property type="evidence" value="ECO:0007669"/>
    <property type="project" value="UniProtKB-UniRule"/>
</dbReference>
<dbReference type="EC" id="2.2.1.6" evidence="6"/>
<dbReference type="InterPro" id="IPR002912">
    <property type="entry name" value="ACT_dom"/>
</dbReference>
<comment type="pathway">
    <text evidence="2 6">Amino-acid biosynthesis; L-valine biosynthesis; L-valine from pyruvate: step 1/4.</text>
</comment>
<dbReference type="GO" id="GO:1990610">
    <property type="term" value="F:acetolactate synthase regulator activity"/>
    <property type="evidence" value="ECO:0007669"/>
    <property type="project" value="UniProtKB-UniRule"/>
</dbReference>
<protein>
    <recommendedName>
        <fullName evidence="6">Acetolactate synthase small subunit</fullName>
        <shortName evidence="6">AHAS</shortName>
        <shortName evidence="6">ALS</shortName>
        <ecNumber evidence="6">2.2.1.6</ecNumber>
    </recommendedName>
    <alternativeName>
        <fullName evidence="6">Acetohydroxy-acid synthase small subunit</fullName>
    </alternativeName>
</protein>
<dbReference type="GO" id="GO:0003984">
    <property type="term" value="F:acetolactate synthase activity"/>
    <property type="evidence" value="ECO:0007669"/>
    <property type="project" value="UniProtKB-UniRule"/>
</dbReference>
<evidence type="ECO:0000256" key="2">
    <source>
        <dbReference type="ARBA" id="ARBA00005025"/>
    </source>
</evidence>
<feature type="non-terminal residue" evidence="8">
    <location>
        <position position="1"/>
    </location>
</feature>
<evidence type="ECO:0000259" key="7">
    <source>
        <dbReference type="PROSITE" id="PS51671"/>
    </source>
</evidence>
<comment type="caution">
    <text evidence="8">The sequence shown here is derived from an EMBL/GenBank/DDBJ whole genome shotgun (WGS) entry which is preliminary data.</text>
</comment>
<dbReference type="InterPro" id="IPR039557">
    <property type="entry name" value="AHAS_ACT"/>
</dbReference>
<keyword evidence="4 6" id="KW-0028">Amino-acid biosynthesis</keyword>
<organism evidence="8 9">
    <name type="scientific">Geodia barretti</name>
    <name type="common">Barrett's horny sponge</name>
    <dbReference type="NCBI Taxonomy" id="519541"/>
    <lineage>
        <taxon>Eukaryota</taxon>
        <taxon>Metazoa</taxon>
        <taxon>Porifera</taxon>
        <taxon>Demospongiae</taxon>
        <taxon>Heteroscleromorpha</taxon>
        <taxon>Tetractinellida</taxon>
        <taxon>Astrophorina</taxon>
        <taxon>Geodiidae</taxon>
        <taxon>Geodia</taxon>
    </lineage>
</organism>
<dbReference type="NCBIfam" id="NF008864">
    <property type="entry name" value="PRK11895.1"/>
    <property type="match status" value="1"/>
</dbReference>
<dbReference type="InterPro" id="IPR019455">
    <property type="entry name" value="Acetolactate_synth_ssu_C"/>
</dbReference>
<dbReference type="Proteomes" id="UP001174909">
    <property type="component" value="Unassembled WGS sequence"/>
</dbReference>
<evidence type="ECO:0000256" key="4">
    <source>
        <dbReference type="ARBA" id="ARBA00022605"/>
    </source>
</evidence>
<dbReference type="AlphaFoldDB" id="A0AA35WBP6"/>
<evidence type="ECO:0000313" key="9">
    <source>
        <dbReference type="Proteomes" id="UP001174909"/>
    </source>
</evidence>
<accession>A0AA35WBP6</accession>
<feature type="domain" description="ACT" evidence="7">
    <location>
        <begin position="7"/>
        <end position="81"/>
    </location>
</feature>
<evidence type="ECO:0000256" key="5">
    <source>
        <dbReference type="ARBA" id="ARBA00023304"/>
    </source>
</evidence>
<comment type="catalytic activity">
    <reaction evidence="6">
        <text>2 pyruvate + H(+) = (2S)-2-acetolactate + CO2</text>
        <dbReference type="Rhea" id="RHEA:25249"/>
        <dbReference type="ChEBI" id="CHEBI:15361"/>
        <dbReference type="ChEBI" id="CHEBI:15378"/>
        <dbReference type="ChEBI" id="CHEBI:16526"/>
        <dbReference type="ChEBI" id="CHEBI:58476"/>
        <dbReference type="EC" id="2.2.1.6"/>
    </reaction>
</comment>
<sequence length="176" mass="19291">GHLVINVLITEVEDHPGVLNRIASLFRKRAYNIESLSVGHSHRPGISRMTIVVAEEHKDAIQVAKQLAKLIEVISVTDVTEQRHVSREMVLAKVAAPEMKRSEILQLANVYRAQVVDVSPGSIILEVTGDEDKIDSFVEIIRPYGILELSRSGEVAMVRGRAMPTPTVVAEEGPAA</sequence>
<dbReference type="Gene3D" id="3.30.70.260">
    <property type="match status" value="1"/>
</dbReference>
<proteinExistence type="inferred from homology"/>
<dbReference type="SUPFAM" id="SSF55021">
    <property type="entry name" value="ACT-like"/>
    <property type="match status" value="2"/>
</dbReference>
<dbReference type="InterPro" id="IPR045865">
    <property type="entry name" value="ACT-like_dom_sf"/>
</dbReference>
<dbReference type="InterPro" id="IPR054480">
    <property type="entry name" value="AHAS_small-like_ACT"/>
</dbReference>
<evidence type="ECO:0000256" key="1">
    <source>
        <dbReference type="ARBA" id="ARBA00004974"/>
    </source>
</evidence>
<dbReference type="Gene3D" id="3.30.70.1150">
    <property type="entry name" value="ACT-like. Chain A, domain 2"/>
    <property type="match status" value="1"/>
</dbReference>
<dbReference type="EMBL" id="CASHTH010000906">
    <property type="protein sequence ID" value="CAI8008890.1"/>
    <property type="molecule type" value="Genomic_DNA"/>
</dbReference>
<dbReference type="Pfam" id="PF22629">
    <property type="entry name" value="ACT_AHAS_ss"/>
    <property type="match status" value="1"/>
</dbReference>
<name>A0AA35WBP6_GEOBA</name>
<dbReference type="NCBIfam" id="TIGR00119">
    <property type="entry name" value="acolac_sm"/>
    <property type="match status" value="1"/>
</dbReference>
<comment type="subunit">
    <text evidence="6">Dimer of large and small chains.</text>
</comment>
<evidence type="ECO:0000256" key="6">
    <source>
        <dbReference type="RuleBase" id="RU368092"/>
    </source>
</evidence>
<reference evidence="8" key="1">
    <citation type="submission" date="2023-03" db="EMBL/GenBank/DDBJ databases">
        <authorList>
            <person name="Steffen K."/>
            <person name="Cardenas P."/>
        </authorList>
    </citation>
    <scope>NUCLEOTIDE SEQUENCE</scope>
</reference>
<comment type="similarity">
    <text evidence="3 6">Belongs to the acetolactate synthase small subunit family.</text>
</comment>
<keyword evidence="6" id="KW-0808">Transferase</keyword>
<dbReference type="GO" id="GO:0005829">
    <property type="term" value="C:cytosol"/>
    <property type="evidence" value="ECO:0007669"/>
    <property type="project" value="TreeGrafter"/>
</dbReference>
<gene>
    <name evidence="8" type="ORF">GBAR_LOCUS6049</name>
</gene>
<dbReference type="InterPro" id="IPR004789">
    <property type="entry name" value="Acetalactate_synth_ssu"/>
</dbReference>
<keyword evidence="9" id="KW-1185">Reference proteome</keyword>
<dbReference type="PANTHER" id="PTHR30239:SF0">
    <property type="entry name" value="ACETOLACTATE SYNTHASE SMALL SUBUNIT 1, CHLOROPLASTIC"/>
    <property type="match status" value="1"/>
</dbReference>